<proteinExistence type="predicted"/>
<evidence type="ECO:0000313" key="1">
    <source>
        <dbReference type="EMBL" id="MCP9613083.1"/>
    </source>
</evidence>
<reference evidence="1 2" key="1">
    <citation type="submission" date="2022-07" db="EMBL/GenBank/DDBJ databases">
        <title>Fecal culturing of patients with breast cancer.</title>
        <authorList>
            <person name="Teng N.M.Y."/>
            <person name="Kiu R."/>
            <person name="Evans R."/>
            <person name="Baker D.J."/>
            <person name="Zenner C."/>
            <person name="Robinson S.D."/>
            <person name="Hall L.J."/>
        </authorList>
    </citation>
    <scope>NUCLEOTIDE SEQUENCE [LARGE SCALE GENOMIC DNA]</scope>
    <source>
        <strain evidence="1 2">LH1063</strain>
    </source>
</reference>
<organism evidence="1 2">
    <name type="scientific">Coprobacter tertius</name>
    <dbReference type="NCBI Taxonomy" id="2944915"/>
    <lineage>
        <taxon>Bacteria</taxon>
        <taxon>Pseudomonadati</taxon>
        <taxon>Bacteroidota</taxon>
        <taxon>Bacteroidia</taxon>
        <taxon>Bacteroidales</taxon>
        <taxon>Barnesiellaceae</taxon>
        <taxon>Coprobacter</taxon>
    </lineage>
</organism>
<name>A0ABT1MKD0_9BACT</name>
<accession>A0ABT1MKD0</accession>
<evidence type="ECO:0008006" key="3">
    <source>
        <dbReference type="Google" id="ProtNLM"/>
    </source>
</evidence>
<protein>
    <recommendedName>
        <fullName evidence="3">Gingipain domain-containing protein</fullName>
    </recommendedName>
</protein>
<keyword evidence="2" id="KW-1185">Reference proteome</keyword>
<evidence type="ECO:0000313" key="2">
    <source>
        <dbReference type="Proteomes" id="UP001205603"/>
    </source>
</evidence>
<feature type="non-terminal residue" evidence="1">
    <location>
        <position position="1"/>
    </location>
</feature>
<dbReference type="Proteomes" id="UP001205603">
    <property type="component" value="Unassembled WGS sequence"/>
</dbReference>
<gene>
    <name evidence="1" type="ORF">NMU02_13370</name>
</gene>
<dbReference type="EMBL" id="JANDHW010000021">
    <property type="protein sequence ID" value="MCP9613083.1"/>
    <property type="molecule type" value="Genomic_DNA"/>
</dbReference>
<comment type="caution">
    <text evidence="1">The sequence shown here is derived from an EMBL/GenBank/DDBJ whole genome shotgun (WGS) entry which is preliminary data.</text>
</comment>
<sequence length="162" mass="18224">DAVKWRYANRIEVYPEDAVNYTLLWASPSVEGPTPIYNYIGSYSDGFENTKASRLYTDPTKFYAIDACYTGLNGTLAGPYAPSDWYLPSVYELVGAYVSSCLPSSSNNLYYGYWSSTAVEHYKTPGAPSAYYLVSSRNSIFFNNDKVQSGTYFVRGVRQINY</sequence>